<dbReference type="InterPro" id="IPR002639">
    <property type="entry name" value="UreF"/>
</dbReference>
<dbReference type="Pfam" id="PF01730">
    <property type="entry name" value="UreF"/>
    <property type="match status" value="1"/>
</dbReference>
<evidence type="ECO:0008006" key="2">
    <source>
        <dbReference type="Google" id="ProtNLM"/>
    </source>
</evidence>
<sequence length="90" mass="10384">MRLTSPSLPIGGYSYSQGLEFAISSGWVHDTSTVSDWIQGLLKNSLINLDLPVLQKLYEAWQESDTDRVRYWNNFLSANRDAFELQEEDR</sequence>
<dbReference type="AlphaFoldDB" id="A0A382H681"/>
<dbReference type="Gene3D" id="1.10.4190.10">
    <property type="entry name" value="Urease accessory protein UreF"/>
    <property type="match status" value="1"/>
</dbReference>
<reference evidence="1" key="1">
    <citation type="submission" date="2018-05" db="EMBL/GenBank/DDBJ databases">
        <authorList>
            <person name="Lanie J.A."/>
            <person name="Ng W.-L."/>
            <person name="Kazmierczak K.M."/>
            <person name="Andrzejewski T.M."/>
            <person name="Davidsen T.M."/>
            <person name="Wayne K.J."/>
            <person name="Tettelin H."/>
            <person name="Glass J.I."/>
            <person name="Rusch D."/>
            <person name="Podicherti R."/>
            <person name="Tsui H.-C.T."/>
            <person name="Winkler M.E."/>
        </authorList>
    </citation>
    <scope>NUCLEOTIDE SEQUENCE</scope>
</reference>
<dbReference type="EMBL" id="UINC01059007">
    <property type="protein sequence ID" value="SVB81931.1"/>
    <property type="molecule type" value="Genomic_DNA"/>
</dbReference>
<accession>A0A382H681</accession>
<feature type="non-terminal residue" evidence="1">
    <location>
        <position position="90"/>
    </location>
</feature>
<dbReference type="InterPro" id="IPR038277">
    <property type="entry name" value="UreF_sf"/>
</dbReference>
<name>A0A382H681_9ZZZZ</name>
<protein>
    <recommendedName>
        <fullName evidence="2">Urease accessory protein UreF</fullName>
    </recommendedName>
</protein>
<proteinExistence type="predicted"/>
<organism evidence="1">
    <name type="scientific">marine metagenome</name>
    <dbReference type="NCBI Taxonomy" id="408172"/>
    <lineage>
        <taxon>unclassified sequences</taxon>
        <taxon>metagenomes</taxon>
        <taxon>ecological metagenomes</taxon>
    </lineage>
</organism>
<gene>
    <name evidence="1" type="ORF">METZ01_LOCUS234785</name>
</gene>
<dbReference type="GO" id="GO:0016151">
    <property type="term" value="F:nickel cation binding"/>
    <property type="evidence" value="ECO:0007669"/>
    <property type="project" value="InterPro"/>
</dbReference>
<evidence type="ECO:0000313" key="1">
    <source>
        <dbReference type="EMBL" id="SVB81931.1"/>
    </source>
</evidence>